<dbReference type="Proteomes" id="UP000283523">
    <property type="component" value="Unassembled WGS sequence"/>
</dbReference>
<comment type="caution">
    <text evidence="2">The sequence shown here is derived from an EMBL/GenBank/DDBJ whole genome shotgun (WGS) entry which is preliminary data.</text>
</comment>
<organism evidence="2 3">
    <name type="scientific">Fibrisoma montanum</name>
    <dbReference type="NCBI Taxonomy" id="2305895"/>
    <lineage>
        <taxon>Bacteria</taxon>
        <taxon>Pseudomonadati</taxon>
        <taxon>Bacteroidota</taxon>
        <taxon>Cytophagia</taxon>
        <taxon>Cytophagales</taxon>
        <taxon>Spirosomataceae</taxon>
        <taxon>Fibrisoma</taxon>
    </lineage>
</organism>
<protein>
    <submittedName>
        <fullName evidence="2">LytTR family transcriptional regulator</fullName>
    </submittedName>
</protein>
<feature type="domain" description="HTH LytTR-type" evidence="1">
    <location>
        <begin position="26"/>
        <end position="114"/>
    </location>
</feature>
<dbReference type="RefSeq" id="WP_119665991.1">
    <property type="nucleotide sequence ID" value="NZ_QXED01000001.1"/>
</dbReference>
<dbReference type="Gene3D" id="2.40.50.1020">
    <property type="entry name" value="LytTr DNA-binding domain"/>
    <property type="match status" value="1"/>
</dbReference>
<dbReference type="InterPro" id="IPR007492">
    <property type="entry name" value="LytTR_DNA-bd_dom"/>
</dbReference>
<accession>A0A418MI86</accession>
<dbReference type="EMBL" id="QXED01000001">
    <property type="protein sequence ID" value="RIV27140.1"/>
    <property type="molecule type" value="Genomic_DNA"/>
</dbReference>
<evidence type="ECO:0000313" key="2">
    <source>
        <dbReference type="EMBL" id="RIV27140.1"/>
    </source>
</evidence>
<gene>
    <name evidence="2" type="ORF">DYU11_02150</name>
</gene>
<evidence type="ECO:0000313" key="3">
    <source>
        <dbReference type="Proteomes" id="UP000283523"/>
    </source>
</evidence>
<dbReference type="AlphaFoldDB" id="A0A418MI86"/>
<sequence length="129" mass="14901">MFTQQAPIPSSLHIPGYRHLRNAQPIERLEATGNYTFIFFRGNPKPILTSQTLKYFEDQLTDYIRVSKSALINPDFIEKVIRYDAKTVCVQLIGGHQVALSRRRIIEVMERIQCLPHIKPSVFVHSKAH</sequence>
<evidence type="ECO:0000259" key="1">
    <source>
        <dbReference type="PROSITE" id="PS50930"/>
    </source>
</evidence>
<dbReference type="InterPro" id="IPR046947">
    <property type="entry name" value="LytR-like"/>
</dbReference>
<dbReference type="Pfam" id="PF04397">
    <property type="entry name" value="LytTR"/>
    <property type="match status" value="1"/>
</dbReference>
<proteinExistence type="predicted"/>
<name>A0A418MI86_9BACT</name>
<dbReference type="SMART" id="SM00850">
    <property type="entry name" value="LytTR"/>
    <property type="match status" value="1"/>
</dbReference>
<dbReference type="OrthoDB" id="965129at2"/>
<dbReference type="GO" id="GO:0000156">
    <property type="term" value="F:phosphorelay response regulator activity"/>
    <property type="evidence" value="ECO:0007669"/>
    <property type="project" value="InterPro"/>
</dbReference>
<dbReference type="PROSITE" id="PS50930">
    <property type="entry name" value="HTH_LYTTR"/>
    <property type="match status" value="1"/>
</dbReference>
<dbReference type="PANTHER" id="PTHR37299">
    <property type="entry name" value="TRANSCRIPTIONAL REGULATOR-RELATED"/>
    <property type="match status" value="1"/>
</dbReference>
<keyword evidence="3" id="KW-1185">Reference proteome</keyword>
<dbReference type="GO" id="GO:0003677">
    <property type="term" value="F:DNA binding"/>
    <property type="evidence" value="ECO:0007669"/>
    <property type="project" value="InterPro"/>
</dbReference>
<dbReference type="PANTHER" id="PTHR37299:SF1">
    <property type="entry name" value="STAGE 0 SPORULATION PROTEIN A HOMOLOG"/>
    <property type="match status" value="1"/>
</dbReference>
<reference evidence="2 3" key="1">
    <citation type="submission" date="2018-08" db="EMBL/GenBank/DDBJ databases">
        <title>Fibrisoma montanum sp. nov., isolated from Danxia mountain soil.</title>
        <authorList>
            <person name="Huang Y."/>
        </authorList>
    </citation>
    <scope>NUCLEOTIDE SEQUENCE [LARGE SCALE GENOMIC DNA]</scope>
    <source>
        <strain evidence="2 3">HYT19</strain>
    </source>
</reference>